<comment type="caution">
    <text evidence="1">The sequence shown here is derived from an EMBL/GenBank/DDBJ whole genome shotgun (WGS) entry which is preliminary data.</text>
</comment>
<evidence type="ECO:0000313" key="1">
    <source>
        <dbReference type="EMBL" id="KAJ0181849.1"/>
    </source>
</evidence>
<protein>
    <submittedName>
        <fullName evidence="1">Uncharacterized protein</fullName>
    </submittedName>
</protein>
<name>A0ACC1DCZ2_9NEOP</name>
<dbReference type="Proteomes" id="UP000824533">
    <property type="component" value="Linkage Group LG04"/>
</dbReference>
<gene>
    <name evidence="1" type="ORF">K1T71_002571</name>
</gene>
<evidence type="ECO:0000313" key="2">
    <source>
        <dbReference type="Proteomes" id="UP000824533"/>
    </source>
</evidence>
<keyword evidence="2" id="KW-1185">Reference proteome</keyword>
<organism evidence="1 2">
    <name type="scientific">Dendrolimus kikuchii</name>
    <dbReference type="NCBI Taxonomy" id="765133"/>
    <lineage>
        <taxon>Eukaryota</taxon>
        <taxon>Metazoa</taxon>
        <taxon>Ecdysozoa</taxon>
        <taxon>Arthropoda</taxon>
        <taxon>Hexapoda</taxon>
        <taxon>Insecta</taxon>
        <taxon>Pterygota</taxon>
        <taxon>Neoptera</taxon>
        <taxon>Endopterygota</taxon>
        <taxon>Lepidoptera</taxon>
        <taxon>Glossata</taxon>
        <taxon>Ditrysia</taxon>
        <taxon>Bombycoidea</taxon>
        <taxon>Lasiocampidae</taxon>
        <taxon>Dendrolimus</taxon>
    </lineage>
</organism>
<accession>A0ACC1DCZ2</accession>
<proteinExistence type="predicted"/>
<reference evidence="1 2" key="1">
    <citation type="journal article" date="2021" name="Front. Genet.">
        <title>Chromosome-Level Genome Assembly Reveals Significant Gene Expansion in the Toll and IMD Signaling Pathways of Dendrolimus kikuchii.</title>
        <authorList>
            <person name="Zhou J."/>
            <person name="Wu P."/>
            <person name="Xiong Z."/>
            <person name="Liu N."/>
            <person name="Zhao N."/>
            <person name="Ji M."/>
            <person name="Qiu Y."/>
            <person name="Yang B."/>
        </authorList>
    </citation>
    <scope>NUCLEOTIDE SEQUENCE [LARGE SCALE GENOMIC DNA]</scope>
    <source>
        <strain evidence="1">Ann1</strain>
    </source>
</reference>
<sequence>MRILTYFVFTLLSIFIQFCVMDFIQEKMQIGRKQTDLRKTSQKVQLNGIIQNISNLKSHALYYNITPSNFIWNTAVNQVIDLEVTNVSIEPKTTDNPSSVYDFYDENSSMTEFTSVTAIILTSTDIDNITEITLFHLNNQSSKANIPKTNFNKDCNCNFLYKICDINCCCDYDCNKHQQKLFSCSSNNKDVFNKHNKSCNYFLPQSNIVNNLLCIAKTNLPDKRIIKQEKWRENLISSSTRENHDSQMKTNEFIWIQNKGSIIFLDIPTSLINSYCTDRQPVKILNRITSICNVKLNDLEMFHILNIFEEGTVASPIENVNSTAMNCTTLICASCNIMACVNGFCSTYNKSVHEPMCKEDLCINVAIKIDLIFYYNNLKITNVTIKLHMDNITMAIPYVKQEISIDFVLGNISKENVLEFSGSPGYIIGRPIIISHEAANHTDNFYKVSNDFYFRRPSNKNGLCVLNNSTNNFILFGINKRTKCRYIYTKMIGNVNYTTVCKDIHKSIKTVLGLNDKIVVSPYGNPYGVEDNDWVHIKNIDKTIEATGEMDSKTSRLNCYNIATSVSLVFAYEDLGNKNGNKILQAECEIITQNKSFDVDDFSTVITIDVNFVDLSTPGIEEYASGPYINIALPKAFFYPFPSNNSSICHFTVVQAIIYCTLIFVFK</sequence>
<dbReference type="EMBL" id="CM034390">
    <property type="protein sequence ID" value="KAJ0181849.1"/>
    <property type="molecule type" value="Genomic_DNA"/>
</dbReference>